<feature type="domain" description="ABC transmembrane type-1" evidence="13">
    <location>
        <begin position="34"/>
        <end position="312"/>
    </location>
</feature>
<evidence type="ECO:0000313" key="14">
    <source>
        <dbReference type="EMBL" id="PCC48518.1"/>
    </source>
</evidence>
<dbReference type="InterPro" id="IPR027417">
    <property type="entry name" value="P-loop_NTPase"/>
</dbReference>
<keyword evidence="8 11" id="KW-1133">Transmembrane helix</keyword>
<dbReference type="PANTHER" id="PTHR24221">
    <property type="entry name" value="ATP-BINDING CASSETTE SUB-FAMILY B"/>
    <property type="match status" value="1"/>
</dbReference>
<dbReference type="Gene3D" id="1.20.1560.10">
    <property type="entry name" value="ABC transporter type 1, transmembrane domain"/>
    <property type="match status" value="1"/>
</dbReference>
<evidence type="ECO:0000256" key="1">
    <source>
        <dbReference type="ARBA" id="ARBA00004429"/>
    </source>
</evidence>
<comment type="subcellular location">
    <subcellularLocation>
        <location evidence="1">Cell inner membrane</location>
        <topology evidence="1">Multi-pass membrane protein</topology>
    </subcellularLocation>
</comment>
<evidence type="ECO:0000256" key="8">
    <source>
        <dbReference type="ARBA" id="ARBA00022989"/>
    </source>
</evidence>
<evidence type="ECO:0000256" key="9">
    <source>
        <dbReference type="ARBA" id="ARBA00023136"/>
    </source>
</evidence>
<dbReference type="PROSITE" id="PS50893">
    <property type="entry name" value="ABC_TRANSPORTER_2"/>
    <property type="match status" value="1"/>
</dbReference>
<dbReference type="PANTHER" id="PTHR24221:SF654">
    <property type="entry name" value="ATP-BINDING CASSETTE SUB-FAMILY B MEMBER 6"/>
    <property type="match status" value="1"/>
</dbReference>
<proteinExistence type="inferred from homology"/>
<dbReference type="Pfam" id="PF00664">
    <property type="entry name" value="ABC_membrane"/>
    <property type="match status" value="1"/>
</dbReference>
<feature type="transmembrane region" description="Helical" evidence="11">
    <location>
        <begin position="255"/>
        <end position="280"/>
    </location>
</feature>
<dbReference type="InterPro" id="IPR011527">
    <property type="entry name" value="ABC1_TM_dom"/>
</dbReference>
<name>A0A2A3ZA92_BREAU</name>
<dbReference type="GO" id="GO:0034040">
    <property type="term" value="F:ATPase-coupled lipid transmembrane transporter activity"/>
    <property type="evidence" value="ECO:0007669"/>
    <property type="project" value="TreeGrafter"/>
</dbReference>
<dbReference type="Gene3D" id="3.40.50.300">
    <property type="entry name" value="P-loop containing nucleotide triphosphate hydrolases"/>
    <property type="match status" value="1"/>
</dbReference>
<keyword evidence="7" id="KW-0067">ATP-binding</keyword>
<evidence type="ECO:0000313" key="15">
    <source>
        <dbReference type="Proteomes" id="UP000217720"/>
    </source>
</evidence>
<dbReference type="InterPro" id="IPR039421">
    <property type="entry name" value="Type_1_exporter"/>
</dbReference>
<dbReference type="EMBL" id="NRGO01000038">
    <property type="protein sequence ID" value="PCC48518.1"/>
    <property type="molecule type" value="Genomic_DNA"/>
</dbReference>
<dbReference type="RefSeq" id="WP_096161344.1">
    <property type="nucleotide sequence ID" value="NZ_JABUYC010000026.1"/>
</dbReference>
<comment type="caution">
    <text evidence="14">The sequence shown here is derived from an EMBL/GenBank/DDBJ whole genome shotgun (WGS) entry which is preliminary data.</text>
</comment>
<dbReference type="InterPro" id="IPR017871">
    <property type="entry name" value="ABC_transporter-like_CS"/>
</dbReference>
<keyword evidence="3" id="KW-1003">Cell membrane</keyword>
<feature type="transmembrane region" description="Helical" evidence="11">
    <location>
        <begin position="67"/>
        <end position="92"/>
    </location>
</feature>
<feature type="transmembrane region" description="Helical" evidence="11">
    <location>
        <begin position="21"/>
        <end position="47"/>
    </location>
</feature>
<dbReference type="SMART" id="SM00382">
    <property type="entry name" value="AAA"/>
    <property type="match status" value="1"/>
</dbReference>
<dbReference type="GO" id="GO:0005524">
    <property type="term" value="F:ATP binding"/>
    <property type="evidence" value="ECO:0007669"/>
    <property type="project" value="UniProtKB-KW"/>
</dbReference>
<dbReference type="Proteomes" id="UP000217720">
    <property type="component" value="Unassembled WGS sequence"/>
</dbReference>
<keyword evidence="4" id="KW-0997">Cell inner membrane</keyword>
<dbReference type="Pfam" id="PF00005">
    <property type="entry name" value="ABC_tran"/>
    <property type="match status" value="1"/>
</dbReference>
<dbReference type="GO" id="GO:0005886">
    <property type="term" value="C:plasma membrane"/>
    <property type="evidence" value="ECO:0007669"/>
    <property type="project" value="UniProtKB-SubCell"/>
</dbReference>
<dbReference type="InterPro" id="IPR003439">
    <property type="entry name" value="ABC_transporter-like_ATP-bd"/>
</dbReference>
<dbReference type="FunFam" id="3.40.50.300:FF:000221">
    <property type="entry name" value="Multidrug ABC transporter ATP-binding protein"/>
    <property type="match status" value="1"/>
</dbReference>
<evidence type="ECO:0008006" key="16">
    <source>
        <dbReference type="Google" id="ProtNLM"/>
    </source>
</evidence>
<keyword evidence="9 11" id="KW-0472">Membrane</keyword>
<keyword evidence="2" id="KW-0813">Transport</keyword>
<dbReference type="AlphaFoldDB" id="A0A2A3ZA92"/>
<evidence type="ECO:0000259" key="12">
    <source>
        <dbReference type="PROSITE" id="PS50893"/>
    </source>
</evidence>
<evidence type="ECO:0000256" key="4">
    <source>
        <dbReference type="ARBA" id="ARBA00022519"/>
    </source>
</evidence>
<evidence type="ECO:0000259" key="13">
    <source>
        <dbReference type="PROSITE" id="PS50929"/>
    </source>
</evidence>
<feature type="domain" description="ABC transporter" evidence="12">
    <location>
        <begin position="345"/>
        <end position="578"/>
    </location>
</feature>
<organism evidence="14 15">
    <name type="scientific">Brevibacterium aurantiacum</name>
    <dbReference type="NCBI Taxonomy" id="273384"/>
    <lineage>
        <taxon>Bacteria</taxon>
        <taxon>Bacillati</taxon>
        <taxon>Actinomycetota</taxon>
        <taxon>Actinomycetes</taxon>
        <taxon>Micrococcales</taxon>
        <taxon>Brevibacteriaceae</taxon>
        <taxon>Brevibacterium</taxon>
    </lineage>
</organism>
<gene>
    <name evidence="14" type="ORF">CIK62_18080</name>
</gene>
<dbReference type="PROSITE" id="PS00211">
    <property type="entry name" value="ABC_TRANSPORTER_1"/>
    <property type="match status" value="1"/>
</dbReference>
<sequence length="596" mass="63993">MPANHSENMTQLSALRAALRPVAAPLAGAAAVEALAAVAAVAPAVLIVELARALLERPIDSGSAWTFATALVVCVVAYALLSSLALVITHLIDGRHQWRLRTQLAAKIGRLPLGWFSANNSGQVKRMLQDDTHAIHYVVAHAILDLVSGFAVPVLGFAYLFTVDWRLAAVTLLLPLGYFAVLGALLLRNPAAVDKQAEAAAVLSGRVIEVFDGIQVIRIFGQAGRAHARYRDAVAEYIGRLEVWMRPLTRVQASITVLLQPIAFLLALLVAGALFLSAGWITPLQLLPFLLLALTMGTPVIRLGNGVTSFQDAASAALRLRETESLAEVVEPVKPRTVPTDALEVVFSHVTFSYQPERPVVSDASFQLRPGTVTALVGPSGAGKSTLAKLLPRFHDPDSGTISIGNIPVMEMKTAELYRHVGFVFQDVRLLHDSVRDNIRLGRPEATDAQITAAAEAAHVHEVIAALPRGYDSVVGADARFSGGQAQRVAIARALLADAPILVLDEATAMVDPESEAAIQRALSILTRERTVLMIAHRLHTITGADQILVVDDGRITQRGTHTELVANTGTYQRMWEANERVHAAQNAAAERKETT</sequence>
<dbReference type="PROSITE" id="PS50929">
    <property type="entry name" value="ABC_TM1F"/>
    <property type="match status" value="1"/>
</dbReference>
<dbReference type="SUPFAM" id="SSF90123">
    <property type="entry name" value="ABC transporter transmembrane region"/>
    <property type="match status" value="1"/>
</dbReference>
<protein>
    <recommendedName>
        <fullName evidence="16">ABC transporter ATP-binding protein</fullName>
    </recommendedName>
</protein>
<evidence type="ECO:0000256" key="3">
    <source>
        <dbReference type="ARBA" id="ARBA00022475"/>
    </source>
</evidence>
<reference evidence="14 15" key="1">
    <citation type="journal article" date="2017" name="Elife">
        <title>Extensive horizontal gene transfer in cheese-associated bacteria.</title>
        <authorList>
            <person name="Bonham K.S."/>
            <person name="Wolfe B.E."/>
            <person name="Dutton R.J."/>
        </authorList>
    </citation>
    <scope>NUCLEOTIDE SEQUENCE [LARGE SCALE GENOMIC DNA]</scope>
    <source>
        <strain evidence="14 15">900_6</strain>
    </source>
</reference>
<dbReference type="GO" id="GO:0016887">
    <property type="term" value="F:ATP hydrolysis activity"/>
    <property type="evidence" value="ECO:0007669"/>
    <property type="project" value="InterPro"/>
</dbReference>
<evidence type="ECO:0000256" key="6">
    <source>
        <dbReference type="ARBA" id="ARBA00022741"/>
    </source>
</evidence>
<feature type="transmembrane region" description="Helical" evidence="11">
    <location>
        <begin position="135"/>
        <end position="161"/>
    </location>
</feature>
<dbReference type="InterPro" id="IPR003593">
    <property type="entry name" value="AAA+_ATPase"/>
</dbReference>
<evidence type="ECO:0000256" key="2">
    <source>
        <dbReference type="ARBA" id="ARBA00022448"/>
    </source>
</evidence>
<evidence type="ECO:0000256" key="10">
    <source>
        <dbReference type="ARBA" id="ARBA00023455"/>
    </source>
</evidence>
<feature type="transmembrane region" description="Helical" evidence="11">
    <location>
        <begin position="167"/>
        <end position="187"/>
    </location>
</feature>
<dbReference type="GO" id="GO:0140359">
    <property type="term" value="F:ABC-type transporter activity"/>
    <property type="evidence" value="ECO:0007669"/>
    <property type="project" value="InterPro"/>
</dbReference>
<keyword evidence="5 11" id="KW-0812">Transmembrane</keyword>
<evidence type="ECO:0000256" key="7">
    <source>
        <dbReference type="ARBA" id="ARBA00022840"/>
    </source>
</evidence>
<evidence type="ECO:0000256" key="11">
    <source>
        <dbReference type="SAM" id="Phobius"/>
    </source>
</evidence>
<dbReference type="InterPro" id="IPR036640">
    <property type="entry name" value="ABC1_TM_sf"/>
</dbReference>
<dbReference type="SUPFAM" id="SSF52540">
    <property type="entry name" value="P-loop containing nucleoside triphosphate hydrolases"/>
    <property type="match status" value="1"/>
</dbReference>
<comment type="similarity">
    <text evidence="10">Belongs to the ABC transporter superfamily. Siderophore-Fe(3+) uptake transporter (SIUT) (TC 3.A.1.21) family.</text>
</comment>
<evidence type="ECO:0000256" key="5">
    <source>
        <dbReference type="ARBA" id="ARBA00022692"/>
    </source>
</evidence>
<accession>A0A2A3ZA92</accession>
<keyword evidence="6" id="KW-0547">Nucleotide-binding</keyword>